<protein>
    <submittedName>
        <fullName evidence="2">GIY-YIG nuclease family protein</fullName>
    </submittedName>
</protein>
<dbReference type="OrthoDB" id="1495241at2"/>
<dbReference type="PROSITE" id="PS50164">
    <property type="entry name" value="GIY_YIG"/>
    <property type="match status" value="1"/>
</dbReference>
<reference evidence="2 3" key="1">
    <citation type="submission" date="2019-09" db="EMBL/GenBank/DDBJ databases">
        <title>Flavobacterium sp. nov., isolated from glacier ice.</title>
        <authorList>
            <person name="Liu Q."/>
        </authorList>
    </citation>
    <scope>NUCLEOTIDE SEQUENCE [LARGE SCALE GENOMIC DNA]</scope>
    <source>
        <strain evidence="2 3">NBRC 112527</strain>
    </source>
</reference>
<organism evidence="2 3">
    <name type="scientific">Flavobacterium luteum</name>
    <dbReference type="NCBI Taxonomy" id="2026654"/>
    <lineage>
        <taxon>Bacteria</taxon>
        <taxon>Pseudomonadati</taxon>
        <taxon>Bacteroidota</taxon>
        <taxon>Flavobacteriia</taxon>
        <taxon>Flavobacteriales</taxon>
        <taxon>Flavobacteriaceae</taxon>
        <taxon>Flavobacterium</taxon>
    </lineage>
</organism>
<dbReference type="Proteomes" id="UP000490922">
    <property type="component" value="Unassembled WGS sequence"/>
</dbReference>
<dbReference type="Gene3D" id="3.40.1440.10">
    <property type="entry name" value="GIY-YIG endonuclease"/>
    <property type="match status" value="1"/>
</dbReference>
<dbReference type="AlphaFoldDB" id="A0A7J5AI01"/>
<sequence>MYIPHSTKLGRFYIGFTSDFDKRFDFHLNSDEKRKFTHNANDWITFLIIKCQSKSQELAIEKHIKKMKSKIYIQNLILCPEMIDKLLKEHLKS</sequence>
<proteinExistence type="predicted"/>
<evidence type="ECO:0000313" key="2">
    <source>
        <dbReference type="EMBL" id="KAB1157145.1"/>
    </source>
</evidence>
<accession>A0A7J5AI01</accession>
<dbReference type="InterPro" id="IPR035901">
    <property type="entry name" value="GIY-YIG_endonuc_sf"/>
</dbReference>
<gene>
    <name evidence="2" type="ORF">F6464_06280</name>
</gene>
<feature type="domain" description="GIY-YIG" evidence="1">
    <location>
        <begin position="1"/>
        <end position="74"/>
    </location>
</feature>
<evidence type="ECO:0000313" key="3">
    <source>
        <dbReference type="Proteomes" id="UP000490922"/>
    </source>
</evidence>
<keyword evidence="3" id="KW-1185">Reference proteome</keyword>
<dbReference type="EMBL" id="WAEM01000002">
    <property type="protein sequence ID" value="KAB1157145.1"/>
    <property type="molecule type" value="Genomic_DNA"/>
</dbReference>
<evidence type="ECO:0000259" key="1">
    <source>
        <dbReference type="PROSITE" id="PS50164"/>
    </source>
</evidence>
<comment type="caution">
    <text evidence="2">The sequence shown here is derived from an EMBL/GenBank/DDBJ whole genome shotgun (WGS) entry which is preliminary data.</text>
</comment>
<dbReference type="SUPFAM" id="SSF82771">
    <property type="entry name" value="GIY-YIG endonuclease"/>
    <property type="match status" value="1"/>
</dbReference>
<name>A0A7J5AI01_9FLAO</name>
<dbReference type="Pfam" id="PF01541">
    <property type="entry name" value="GIY-YIG"/>
    <property type="match status" value="1"/>
</dbReference>
<dbReference type="InterPro" id="IPR000305">
    <property type="entry name" value="GIY-YIG_endonuc"/>
</dbReference>